<keyword evidence="1" id="KW-0472">Membrane</keyword>
<dbReference type="PROSITE" id="PS51257">
    <property type="entry name" value="PROKAR_LIPOPROTEIN"/>
    <property type="match status" value="1"/>
</dbReference>
<protein>
    <submittedName>
        <fullName evidence="2">Heme-binding protein HmuY</fullName>
    </submittedName>
</protein>
<proteinExistence type="predicted"/>
<keyword evidence="1" id="KW-0812">Transmembrane</keyword>
<keyword evidence="1" id="KW-1133">Transmembrane helix</keyword>
<organism evidence="2 3">
    <name type="scientific">Leptonema illini</name>
    <dbReference type="NCBI Taxonomy" id="183"/>
    <lineage>
        <taxon>Bacteria</taxon>
        <taxon>Pseudomonadati</taxon>
        <taxon>Spirochaetota</taxon>
        <taxon>Spirochaetia</taxon>
        <taxon>Leptospirales</taxon>
        <taxon>Leptospiraceae</taxon>
        <taxon>Leptonema</taxon>
    </lineage>
</organism>
<gene>
    <name evidence="2" type="ORF">F9K24_13085</name>
</gene>
<evidence type="ECO:0000313" key="2">
    <source>
        <dbReference type="EMBL" id="KAB2931526.1"/>
    </source>
</evidence>
<name>A0A833H042_9LEPT</name>
<sequence>MQVFLRFILVLNMAASTILRAALLVALVITGTASCRWDKPENALLRSLIEEQIDEAAGTGSCTTSAGGVLTTIAKAISTKEWTHCNMDLGILDTTGTSWDLRFRRYQVGTNSGASGSGNGGACSTGLTDLNAVTSLGQFSSATAGECPNFVADTMQTSQDGESSSSTFPGSSVMFDWYSYNGTTHVLESKDIVYLIRQQNGTDIIAIQFTDYYSDAGTSGYPTFRWKRL</sequence>
<dbReference type="InterPro" id="IPR025921">
    <property type="entry name" value="HmuY"/>
</dbReference>
<dbReference type="CDD" id="cd12105">
    <property type="entry name" value="HmuY"/>
    <property type="match status" value="1"/>
</dbReference>
<evidence type="ECO:0000256" key="1">
    <source>
        <dbReference type="SAM" id="Phobius"/>
    </source>
</evidence>
<feature type="transmembrane region" description="Helical" evidence="1">
    <location>
        <begin position="7"/>
        <end position="29"/>
    </location>
</feature>
<dbReference type="AlphaFoldDB" id="A0A833H042"/>
<dbReference type="EMBL" id="WBUI01000013">
    <property type="protein sequence ID" value="KAB2931526.1"/>
    <property type="molecule type" value="Genomic_DNA"/>
</dbReference>
<accession>A0A833H042</accession>
<evidence type="ECO:0000313" key="3">
    <source>
        <dbReference type="Proteomes" id="UP000460298"/>
    </source>
</evidence>
<reference evidence="2 3" key="1">
    <citation type="submission" date="2019-10" db="EMBL/GenBank/DDBJ databases">
        <title>Extracellular Electron Transfer in a Candidatus Methanoperedens spp. Enrichment Culture.</title>
        <authorList>
            <person name="Berger S."/>
            <person name="Rangel Shaw D."/>
            <person name="Berben T."/>
            <person name="In 'T Zandt M."/>
            <person name="Frank J."/>
            <person name="Reimann J."/>
            <person name="Jetten M.S.M."/>
            <person name="Welte C.U."/>
        </authorList>
    </citation>
    <scope>NUCLEOTIDE SEQUENCE [LARGE SCALE GENOMIC DNA]</scope>
    <source>
        <strain evidence="2">SB12</strain>
    </source>
</reference>
<dbReference type="Proteomes" id="UP000460298">
    <property type="component" value="Unassembled WGS sequence"/>
</dbReference>
<dbReference type="Pfam" id="PF14064">
    <property type="entry name" value="HmuY"/>
    <property type="match status" value="1"/>
</dbReference>
<comment type="caution">
    <text evidence="2">The sequence shown here is derived from an EMBL/GenBank/DDBJ whole genome shotgun (WGS) entry which is preliminary data.</text>
</comment>